<comment type="caution">
    <text evidence="2">The sequence shown here is derived from an EMBL/GenBank/DDBJ whole genome shotgun (WGS) entry which is preliminary data.</text>
</comment>
<reference evidence="2 3" key="1">
    <citation type="journal article" date="2016" name="Nat. Commun.">
        <title>Thousands of microbial genomes shed light on interconnected biogeochemical processes in an aquifer system.</title>
        <authorList>
            <person name="Anantharaman K."/>
            <person name="Brown C.T."/>
            <person name="Hug L.A."/>
            <person name="Sharon I."/>
            <person name="Castelle C.J."/>
            <person name="Probst A.J."/>
            <person name="Thomas B.C."/>
            <person name="Singh A."/>
            <person name="Wilkins M.J."/>
            <person name="Karaoz U."/>
            <person name="Brodie E.L."/>
            <person name="Williams K.H."/>
            <person name="Hubbard S.S."/>
            <person name="Banfield J.F."/>
        </authorList>
    </citation>
    <scope>NUCLEOTIDE SEQUENCE [LARGE SCALE GENOMIC DNA]</scope>
</reference>
<feature type="transmembrane region" description="Helical" evidence="1">
    <location>
        <begin position="44"/>
        <end position="63"/>
    </location>
</feature>
<sequence>MLQTGVLLIGTLFAWWTVVQDYLRFFNYEGTIFKVQDCIFPNPVTTPCFWGAWAFLIAFVWAVRIQRNASLPKASQRNLVLFLIAGTLFAWFNNVRDLISFYGASGASVVGCSGQLVTNPYTTPCFIGATLFLLSLVVGIVTYRSMRGATERITPPSSSVRSF</sequence>
<keyword evidence="1" id="KW-0812">Transmembrane</keyword>
<keyword evidence="1" id="KW-1133">Transmembrane helix</keyword>
<evidence type="ECO:0000313" key="3">
    <source>
        <dbReference type="Proteomes" id="UP000177349"/>
    </source>
</evidence>
<proteinExistence type="predicted"/>
<dbReference type="Proteomes" id="UP000177349">
    <property type="component" value="Unassembled WGS sequence"/>
</dbReference>
<keyword evidence="1" id="KW-0472">Membrane</keyword>
<name>A0A1G2BTA1_9BACT</name>
<evidence type="ECO:0000256" key="1">
    <source>
        <dbReference type="SAM" id="Phobius"/>
    </source>
</evidence>
<gene>
    <name evidence="2" type="ORF">A3B31_03550</name>
</gene>
<feature type="transmembrane region" description="Helical" evidence="1">
    <location>
        <begin position="121"/>
        <end position="143"/>
    </location>
</feature>
<dbReference type="EMBL" id="MHKN01000032">
    <property type="protein sequence ID" value="OGY91809.1"/>
    <property type="molecule type" value="Genomic_DNA"/>
</dbReference>
<feature type="transmembrane region" description="Helical" evidence="1">
    <location>
        <begin position="75"/>
        <end position="92"/>
    </location>
</feature>
<organism evidence="2 3">
    <name type="scientific">Candidatus Komeilibacteria bacterium RIFCSPLOWO2_01_FULL_53_11</name>
    <dbReference type="NCBI Taxonomy" id="1798552"/>
    <lineage>
        <taxon>Bacteria</taxon>
        <taxon>Candidatus Komeiliibacteriota</taxon>
    </lineage>
</organism>
<dbReference type="AlphaFoldDB" id="A0A1G2BTA1"/>
<evidence type="ECO:0000313" key="2">
    <source>
        <dbReference type="EMBL" id="OGY91809.1"/>
    </source>
</evidence>
<accession>A0A1G2BTA1</accession>
<protein>
    <submittedName>
        <fullName evidence="2">Uncharacterized protein</fullName>
    </submittedName>
</protein>